<evidence type="ECO:0000256" key="1">
    <source>
        <dbReference type="SAM" id="Phobius"/>
    </source>
</evidence>
<evidence type="ECO:0000313" key="2">
    <source>
        <dbReference type="EMBL" id="CAE4586520.1"/>
    </source>
</evidence>
<keyword evidence="1" id="KW-0472">Membrane</keyword>
<accession>A0A7S4QKL5</accession>
<keyword evidence="1" id="KW-0812">Transmembrane</keyword>
<reference evidence="2" key="1">
    <citation type="submission" date="2021-01" db="EMBL/GenBank/DDBJ databases">
        <authorList>
            <person name="Corre E."/>
            <person name="Pelletier E."/>
            <person name="Niang G."/>
            <person name="Scheremetjew M."/>
            <person name="Finn R."/>
            <person name="Kale V."/>
            <person name="Holt S."/>
            <person name="Cochrane G."/>
            <person name="Meng A."/>
            <person name="Brown T."/>
            <person name="Cohen L."/>
        </authorList>
    </citation>
    <scope>NUCLEOTIDE SEQUENCE</scope>
    <source>
        <strain evidence="2">CCMP3105</strain>
    </source>
</reference>
<sequence length="174" mass="19277">MSCNNFLRALIALSIYVATACSAMFVFFGIYLMCKDLDKRVNTDSGFFCRLHWLTQGVILACASLATVIFMLYTYIMGYPIEDQTYIGSFVAGLARRFGFLQTDTGRAVYFLVAGVYTVPLLNILDAYAQVSPFMIDLGYCFGVASIVASLTLISANVLIYFLPEDGEKQHLSP</sequence>
<proteinExistence type="predicted"/>
<feature type="transmembrane region" description="Helical" evidence="1">
    <location>
        <begin position="6"/>
        <end position="32"/>
    </location>
</feature>
<gene>
    <name evidence="2" type="ORF">AMON00008_LOCUS21960</name>
</gene>
<keyword evidence="1" id="KW-1133">Transmembrane helix</keyword>
<feature type="transmembrane region" description="Helical" evidence="1">
    <location>
        <begin position="53"/>
        <end position="76"/>
    </location>
</feature>
<organism evidence="2">
    <name type="scientific">Alexandrium monilatum</name>
    <dbReference type="NCBI Taxonomy" id="311494"/>
    <lineage>
        <taxon>Eukaryota</taxon>
        <taxon>Sar</taxon>
        <taxon>Alveolata</taxon>
        <taxon>Dinophyceae</taxon>
        <taxon>Gonyaulacales</taxon>
        <taxon>Pyrocystaceae</taxon>
        <taxon>Alexandrium</taxon>
    </lineage>
</organism>
<dbReference type="EMBL" id="HBNR01032058">
    <property type="protein sequence ID" value="CAE4586520.1"/>
    <property type="molecule type" value="Transcribed_RNA"/>
</dbReference>
<feature type="transmembrane region" description="Helical" evidence="1">
    <location>
        <begin position="108"/>
        <end position="128"/>
    </location>
</feature>
<feature type="transmembrane region" description="Helical" evidence="1">
    <location>
        <begin position="140"/>
        <end position="163"/>
    </location>
</feature>
<protein>
    <submittedName>
        <fullName evidence="2">Uncharacterized protein</fullName>
    </submittedName>
</protein>
<dbReference type="AlphaFoldDB" id="A0A7S4QKL5"/>
<name>A0A7S4QKL5_9DINO</name>